<evidence type="ECO:0000256" key="6">
    <source>
        <dbReference type="ARBA" id="ARBA00011664"/>
    </source>
</evidence>
<keyword evidence="24" id="KW-1185">Reference proteome</keyword>
<feature type="domain" description="CoA carboxyltransferase C-terminal" evidence="22">
    <location>
        <begin position="245"/>
        <end position="468"/>
    </location>
</feature>
<dbReference type="PANTHER" id="PTHR42853">
    <property type="entry name" value="ACETYL-COENZYME A CARBOXYLASE CARBOXYL TRANSFERASE SUBUNIT ALPHA"/>
    <property type="match status" value="1"/>
</dbReference>
<keyword evidence="13" id="KW-0479">Metal-binding</keyword>
<dbReference type="PROSITE" id="PS50989">
    <property type="entry name" value="COA_CT_CTER"/>
    <property type="match status" value="1"/>
</dbReference>
<evidence type="ECO:0000256" key="20">
    <source>
        <dbReference type="SAM" id="MobiDB-lite"/>
    </source>
</evidence>
<dbReference type="InterPro" id="IPR001095">
    <property type="entry name" value="Acetyl_CoA_COase_a_su"/>
</dbReference>
<keyword evidence="14" id="KW-0276">Fatty acid metabolism</keyword>
<dbReference type="PROSITE" id="PS50980">
    <property type="entry name" value="COA_CT_NTER"/>
    <property type="match status" value="1"/>
</dbReference>
<reference evidence="24" key="1">
    <citation type="journal article" date="2019" name="Int. J. Syst. Evol. Microbiol.">
        <title>The Global Catalogue of Microorganisms (GCM) 10K type strain sequencing project: providing services to taxonomists for standard genome sequencing and annotation.</title>
        <authorList>
            <consortium name="The Broad Institute Genomics Platform"/>
            <consortium name="The Broad Institute Genome Sequencing Center for Infectious Disease"/>
            <person name="Wu L."/>
            <person name="Ma J."/>
        </authorList>
    </citation>
    <scope>NUCLEOTIDE SEQUENCE [LARGE SCALE GENOMIC DNA]</scope>
    <source>
        <strain evidence="24">JCM 9458</strain>
    </source>
</reference>
<dbReference type="EMBL" id="BAAAYN010000032">
    <property type="protein sequence ID" value="GAA3391448.1"/>
    <property type="molecule type" value="Genomic_DNA"/>
</dbReference>
<evidence type="ECO:0000256" key="19">
    <source>
        <dbReference type="ARBA" id="ARBA00049152"/>
    </source>
</evidence>
<accession>A0ABP6T448</accession>
<keyword evidence="9" id="KW-0963">Cytoplasm</keyword>
<keyword evidence="10" id="KW-0444">Lipid biosynthesis</keyword>
<evidence type="ECO:0000256" key="16">
    <source>
        <dbReference type="ARBA" id="ARBA00023098"/>
    </source>
</evidence>
<evidence type="ECO:0000256" key="8">
    <source>
        <dbReference type="ARBA" id="ARBA00018312"/>
    </source>
</evidence>
<evidence type="ECO:0000256" key="12">
    <source>
        <dbReference type="ARBA" id="ARBA00022741"/>
    </source>
</evidence>
<dbReference type="InterPro" id="IPR029045">
    <property type="entry name" value="ClpP/crotonase-like_dom_sf"/>
</dbReference>
<keyword evidence="12" id="KW-0547">Nucleotide-binding</keyword>
<comment type="similarity">
    <text evidence="5">In the N-terminal section; belongs to the AccD/PCCB family.</text>
</comment>
<dbReference type="Gene3D" id="3.90.226.10">
    <property type="entry name" value="2-enoyl-CoA Hydratase, Chain A, domain 1"/>
    <property type="match status" value="2"/>
</dbReference>
<evidence type="ECO:0000256" key="11">
    <source>
        <dbReference type="ARBA" id="ARBA00022679"/>
    </source>
</evidence>
<dbReference type="RefSeq" id="WP_345730588.1">
    <property type="nucleotide sequence ID" value="NZ_BAAAYN010000032.1"/>
</dbReference>
<dbReference type="PANTHER" id="PTHR42853:SF3">
    <property type="entry name" value="ACETYL-COENZYME A CARBOXYLASE CARBOXYL TRANSFERASE SUBUNIT ALPHA, CHLOROPLASTIC"/>
    <property type="match status" value="1"/>
</dbReference>
<proteinExistence type="inferred from homology"/>
<comment type="subunit">
    <text evidence="6">Acetyl-CoA carboxylase is a heterotetramer composed of biotin carboxyl carrier protein (AccB), biotin carboxylase (AccC) and two subunits of ACCase subunit beta/alpha.</text>
</comment>
<evidence type="ECO:0000259" key="21">
    <source>
        <dbReference type="PROSITE" id="PS50980"/>
    </source>
</evidence>
<evidence type="ECO:0000256" key="15">
    <source>
        <dbReference type="ARBA" id="ARBA00022840"/>
    </source>
</evidence>
<comment type="cofactor">
    <cofactor evidence="1">
        <name>Zn(2+)</name>
        <dbReference type="ChEBI" id="CHEBI:29105"/>
    </cofactor>
</comment>
<evidence type="ECO:0000256" key="9">
    <source>
        <dbReference type="ARBA" id="ARBA00022490"/>
    </source>
</evidence>
<protein>
    <recommendedName>
        <fullName evidence="8">Acetyl-coenzyme A carboxylase carboxyl transferase subunits beta/alpha</fullName>
        <ecNumber evidence="7">2.1.3.15</ecNumber>
    </recommendedName>
</protein>
<evidence type="ECO:0000256" key="3">
    <source>
        <dbReference type="ARBA" id="ARBA00004956"/>
    </source>
</evidence>
<dbReference type="Proteomes" id="UP001501676">
    <property type="component" value="Unassembled WGS sequence"/>
</dbReference>
<dbReference type="InterPro" id="IPR011762">
    <property type="entry name" value="COA_CT_N"/>
</dbReference>
<evidence type="ECO:0000256" key="5">
    <source>
        <dbReference type="ARBA" id="ARBA00010284"/>
    </source>
</evidence>
<evidence type="ECO:0000256" key="4">
    <source>
        <dbReference type="ARBA" id="ARBA00006276"/>
    </source>
</evidence>
<comment type="function">
    <text evidence="18">Component of the acetyl coenzyme A carboxylase (ACC) complex. Biotin carboxylase (BC) catalyzes the carboxylation of biotin on its carrier protein (BCCP) and then the CO(2) group is transferred by the transcarboxylase to acetyl-CoA to form malonyl-CoA.</text>
</comment>
<evidence type="ECO:0000313" key="24">
    <source>
        <dbReference type="Proteomes" id="UP001501676"/>
    </source>
</evidence>
<dbReference type="SUPFAM" id="SSF52096">
    <property type="entry name" value="ClpP/crotonase"/>
    <property type="match status" value="2"/>
</dbReference>
<keyword evidence="16" id="KW-0443">Lipid metabolism</keyword>
<comment type="caution">
    <text evidence="23">The sequence shown here is derived from an EMBL/GenBank/DDBJ whole genome shotgun (WGS) entry which is preliminary data.</text>
</comment>
<evidence type="ECO:0000313" key="23">
    <source>
        <dbReference type="EMBL" id="GAA3391448.1"/>
    </source>
</evidence>
<dbReference type="InterPro" id="IPR000438">
    <property type="entry name" value="Acetyl_CoA_COase_Trfase_b_su"/>
</dbReference>
<gene>
    <name evidence="23" type="ORF">GCM10020369_49460</name>
</gene>
<keyword evidence="15" id="KW-0067">ATP-binding</keyword>
<evidence type="ECO:0000256" key="13">
    <source>
        <dbReference type="ARBA" id="ARBA00022771"/>
    </source>
</evidence>
<feature type="region of interest" description="Disordered" evidence="20">
    <location>
        <begin position="229"/>
        <end position="253"/>
    </location>
</feature>
<comment type="catalytic activity">
    <reaction evidence="19">
        <text>N(6)-carboxybiotinyl-L-lysyl-[protein] + acetyl-CoA = N(6)-biotinyl-L-lysyl-[protein] + malonyl-CoA</text>
        <dbReference type="Rhea" id="RHEA:54728"/>
        <dbReference type="Rhea" id="RHEA-COMP:10505"/>
        <dbReference type="Rhea" id="RHEA-COMP:10506"/>
        <dbReference type="ChEBI" id="CHEBI:57288"/>
        <dbReference type="ChEBI" id="CHEBI:57384"/>
        <dbReference type="ChEBI" id="CHEBI:83144"/>
        <dbReference type="ChEBI" id="CHEBI:83145"/>
        <dbReference type="EC" id="2.1.3.15"/>
    </reaction>
</comment>
<evidence type="ECO:0000256" key="1">
    <source>
        <dbReference type="ARBA" id="ARBA00001947"/>
    </source>
</evidence>
<feature type="domain" description="CoA carboxyltransferase N-terminal" evidence="21">
    <location>
        <begin position="1"/>
        <end position="234"/>
    </location>
</feature>
<evidence type="ECO:0000259" key="22">
    <source>
        <dbReference type="PROSITE" id="PS50989"/>
    </source>
</evidence>
<organism evidence="23 24">
    <name type="scientific">Cryptosporangium minutisporangium</name>
    <dbReference type="NCBI Taxonomy" id="113569"/>
    <lineage>
        <taxon>Bacteria</taxon>
        <taxon>Bacillati</taxon>
        <taxon>Actinomycetota</taxon>
        <taxon>Actinomycetes</taxon>
        <taxon>Cryptosporangiales</taxon>
        <taxon>Cryptosporangiaceae</taxon>
        <taxon>Cryptosporangium</taxon>
    </lineage>
</organism>
<dbReference type="GO" id="GO:0016740">
    <property type="term" value="F:transferase activity"/>
    <property type="evidence" value="ECO:0007669"/>
    <property type="project" value="UniProtKB-KW"/>
</dbReference>
<comment type="subcellular location">
    <subcellularLocation>
        <location evidence="2">Cytoplasm</location>
    </subcellularLocation>
</comment>
<comment type="pathway">
    <text evidence="3">Lipid metabolism; malonyl-CoA biosynthesis; malonyl-CoA from acetyl-CoA: step 1/1.</text>
</comment>
<dbReference type="Pfam" id="PF03255">
    <property type="entry name" value="ACCA"/>
    <property type="match status" value="1"/>
</dbReference>
<name>A0ABP6T448_9ACTN</name>
<dbReference type="PRINTS" id="PR01070">
    <property type="entry name" value="ACCCTRFRASEB"/>
</dbReference>
<keyword evidence="17" id="KW-0275">Fatty acid biosynthesis</keyword>
<keyword evidence="13" id="KW-0863">Zinc-finger</keyword>
<evidence type="ECO:0000256" key="7">
    <source>
        <dbReference type="ARBA" id="ARBA00011883"/>
    </source>
</evidence>
<dbReference type="EC" id="2.1.3.15" evidence="7"/>
<keyword evidence="13" id="KW-0862">Zinc</keyword>
<evidence type="ECO:0000256" key="14">
    <source>
        <dbReference type="ARBA" id="ARBA00022832"/>
    </source>
</evidence>
<evidence type="ECO:0000256" key="18">
    <source>
        <dbReference type="ARBA" id="ARBA00025280"/>
    </source>
</evidence>
<keyword evidence="11 23" id="KW-0808">Transferase</keyword>
<evidence type="ECO:0000256" key="17">
    <source>
        <dbReference type="ARBA" id="ARBA00023160"/>
    </source>
</evidence>
<sequence>MTAELASPAGRDDVEGAALSLREEWDADLRSADPLRFPEYRAPAAADESVRTGVVELDGVEAALVECRFDRHGGTMGVVAGERIVRAFRRATDRRLPVVALVASGGARLQEGMFSLVQMGRTASAVADHAAAGLLSAAVLRSPTTGGVYASWASLTDLRAAEPSATIGFGGPRVVAQVTGSYPPATSHTAESAHAHGLVDALVARPDQRSWLAAAIGAAPGAALRVPPGRPRYPDAWPRPATTRADDEPRDAAAGGAWTAVTGARAASRPSGLEWAAMLTDGWVELRGTDRGVRAGLATLDGDRVVVVAMDRHGNPHPGPAAFRLAQRAIRLADRLGLPVLTLVDTPGADPSPPSEAGGVAAEIARTLLAAAELRTASVGLVVGEGGSGGALALAHTDRLLVLRGAVFSVIGPEAGAAILYRDASRAPELAASFRLTAGELARAGLVDEVVDEKPAAVRAAVLAALATARPGDRTTRTTRATASALAR</sequence>
<dbReference type="InterPro" id="IPR011763">
    <property type="entry name" value="COA_CT_C"/>
</dbReference>
<comment type="similarity">
    <text evidence="4">In the C-terminal section; belongs to the AccA family.</text>
</comment>
<evidence type="ECO:0000256" key="2">
    <source>
        <dbReference type="ARBA" id="ARBA00004496"/>
    </source>
</evidence>
<evidence type="ECO:0000256" key="10">
    <source>
        <dbReference type="ARBA" id="ARBA00022516"/>
    </source>
</evidence>